<gene>
    <name evidence="1" type="ORF">MJA45_05135</name>
</gene>
<keyword evidence="2" id="KW-1185">Reference proteome</keyword>
<accession>A0AA96LJ50</accession>
<proteinExistence type="predicted"/>
<dbReference type="AlphaFoldDB" id="A0AA96LJ50"/>
<organism evidence="1 2">
    <name type="scientific">Paenibacillus aurantius</name>
    <dbReference type="NCBI Taxonomy" id="2918900"/>
    <lineage>
        <taxon>Bacteria</taxon>
        <taxon>Bacillati</taxon>
        <taxon>Bacillota</taxon>
        <taxon>Bacilli</taxon>
        <taxon>Bacillales</taxon>
        <taxon>Paenibacillaceae</taxon>
        <taxon>Paenibacillus</taxon>
    </lineage>
</organism>
<dbReference type="CDD" id="cd11614">
    <property type="entry name" value="SAF_CpaB_FlgA_like"/>
    <property type="match status" value="1"/>
</dbReference>
<dbReference type="EMBL" id="CP130318">
    <property type="protein sequence ID" value="WNQ12437.1"/>
    <property type="molecule type" value="Genomic_DNA"/>
</dbReference>
<dbReference type="KEGG" id="paun:MJA45_05135"/>
<sequence length="238" mass="26225">MNRKRNLVISTGALLLAGLLVYGVYLLQIRQVELQQTVGVVVPKEFIKAGTLLTEDMLEVMPMVKGAYREQMAVRVEDLVGQENLVPLGGKEPVLLWKLDRFHLMPGEGQATFQIPKDYILSLSGGIRAGDQVRLYLSGKEGAIRLFPHDITVASVKSAANVEVDDSKQSAMTSRFSGDAEKMYASRREANGAIDQINLNLTEEEWIRIDEACRSKQSKLVIAFSSASLPLPPKGVEP</sequence>
<evidence type="ECO:0000313" key="1">
    <source>
        <dbReference type="EMBL" id="WNQ12437.1"/>
    </source>
</evidence>
<protein>
    <submittedName>
        <fullName evidence="1">SAF domain-containing protein</fullName>
    </submittedName>
</protein>
<reference evidence="1 2" key="1">
    <citation type="submission" date="2022-02" db="EMBL/GenBank/DDBJ databases">
        <title>Paenibacillus sp. MBLB1776 Whole Genome Shotgun Sequencing.</title>
        <authorList>
            <person name="Hwang C.Y."/>
            <person name="Cho E.-S."/>
            <person name="Seo M.-J."/>
        </authorList>
    </citation>
    <scope>NUCLEOTIDE SEQUENCE [LARGE SCALE GENOMIC DNA]</scope>
    <source>
        <strain evidence="1 2">MBLB1776</strain>
    </source>
</reference>
<evidence type="ECO:0000313" key="2">
    <source>
        <dbReference type="Proteomes" id="UP001305702"/>
    </source>
</evidence>
<name>A0AA96LJ50_9BACL</name>
<dbReference type="Proteomes" id="UP001305702">
    <property type="component" value="Chromosome"/>
</dbReference>
<dbReference type="RefSeq" id="WP_315606214.1">
    <property type="nucleotide sequence ID" value="NZ_CP130318.1"/>
</dbReference>